<evidence type="ECO:0000256" key="1">
    <source>
        <dbReference type="SAM" id="MobiDB-lite"/>
    </source>
</evidence>
<feature type="region of interest" description="Disordered" evidence="1">
    <location>
        <begin position="14"/>
        <end position="35"/>
    </location>
</feature>
<sequence length="268" mass="29044">MALTFVLSPLRPAPQLAPATRPGVPPRGPAGAPSSACGAAVTGGFLAAWGQHTARTARRGRVVRLAETDPNSYVPILLEMEEGKAYQIEARPKDTVKTLKAVLNLELGFAEQAIQLSFDGKVLSDEMELTEVDLKEGSKLQMEVVEVTEEAVSSSSGEGDGIRIFIKVDSAGKTTKLTLNLDPEEGIEDVKLEAYEQFRDKVPFLCDSPPKEYGLFLLDGTPVADSRGNLRWLKKSERLKETQTVAENGLEGGEELVFANLMWLDLGS</sequence>
<dbReference type="PROSITE" id="PS50053">
    <property type="entry name" value="UBIQUITIN_2"/>
    <property type="match status" value="1"/>
</dbReference>
<name>A0A9P1G7S4_9DINO</name>
<dbReference type="SMART" id="SM00213">
    <property type="entry name" value="UBQ"/>
    <property type="match status" value="1"/>
</dbReference>
<dbReference type="AlphaFoldDB" id="A0A9P1G7S4"/>
<dbReference type="SUPFAM" id="SSF54236">
    <property type="entry name" value="Ubiquitin-like"/>
    <property type="match status" value="1"/>
</dbReference>
<accession>A0A9P1G7S4</accession>
<evidence type="ECO:0000259" key="2">
    <source>
        <dbReference type="PROSITE" id="PS50053"/>
    </source>
</evidence>
<evidence type="ECO:0000313" key="5">
    <source>
        <dbReference type="Proteomes" id="UP001152797"/>
    </source>
</evidence>
<evidence type="ECO:0000313" key="4">
    <source>
        <dbReference type="EMBL" id="CAL4787699.1"/>
    </source>
</evidence>
<dbReference type="EMBL" id="CAMXCT020002779">
    <property type="protein sequence ID" value="CAL1153762.1"/>
    <property type="molecule type" value="Genomic_DNA"/>
</dbReference>
<comment type="caution">
    <text evidence="3">The sequence shown here is derived from an EMBL/GenBank/DDBJ whole genome shotgun (WGS) entry which is preliminary data.</text>
</comment>
<reference evidence="4 5" key="2">
    <citation type="submission" date="2024-05" db="EMBL/GenBank/DDBJ databases">
        <authorList>
            <person name="Chen Y."/>
            <person name="Shah S."/>
            <person name="Dougan E. K."/>
            <person name="Thang M."/>
            <person name="Chan C."/>
        </authorList>
    </citation>
    <scope>NUCLEOTIDE SEQUENCE [LARGE SCALE GENOMIC DNA]</scope>
</reference>
<dbReference type="Proteomes" id="UP001152797">
    <property type="component" value="Unassembled WGS sequence"/>
</dbReference>
<organism evidence="3">
    <name type="scientific">Cladocopium goreaui</name>
    <dbReference type="NCBI Taxonomy" id="2562237"/>
    <lineage>
        <taxon>Eukaryota</taxon>
        <taxon>Sar</taxon>
        <taxon>Alveolata</taxon>
        <taxon>Dinophyceae</taxon>
        <taxon>Suessiales</taxon>
        <taxon>Symbiodiniaceae</taxon>
        <taxon>Cladocopium</taxon>
    </lineage>
</organism>
<gene>
    <name evidence="3" type="ORF">C1SCF055_LOCUS26508</name>
</gene>
<protein>
    <recommendedName>
        <fullName evidence="2">Ubiquitin-like domain-containing protein</fullName>
    </recommendedName>
</protein>
<proteinExistence type="predicted"/>
<dbReference type="Pfam" id="PF00240">
    <property type="entry name" value="ubiquitin"/>
    <property type="match status" value="1"/>
</dbReference>
<dbReference type="OrthoDB" id="440311at2759"/>
<dbReference type="CDD" id="cd17039">
    <property type="entry name" value="Ubl_ubiquitin_like"/>
    <property type="match status" value="1"/>
</dbReference>
<reference evidence="3" key="1">
    <citation type="submission" date="2022-10" db="EMBL/GenBank/DDBJ databases">
        <authorList>
            <person name="Chen Y."/>
            <person name="Dougan E. K."/>
            <person name="Chan C."/>
            <person name="Rhodes N."/>
            <person name="Thang M."/>
        </authorList>
    </citation>
    <scope>NUCLEOTIDE SEQUENCE</scope>
</reference>
<keyword evidence="5" id="KW-1185">Reference proteome</keyword>
<feature type="domain" description="Ubiquitin-like" evidence="2">
    <location>
        <begin position="74"/>
        <end position="142"/>
    </location>
</feature>
<dbReference type="InterPro" id="IPR000626">
    <property type="entry name" value="Ubiquitin-like_dom"/>
</dbReference>
<dbReference type="EMBL" id="CAMXCT030002779">
    <property type="protein sequence ID" value="CAL4787699.1"/>
    <property type="molecule type" value="Genomic_DNA"/>
</dbReference>
<dbReference type="EMBL" id="CAMXCT010002779">
    <property type="protein sequence ID" value="CAI4000387.1"/>
    <property type="molecule type" value="Genomic_DNA"/>
</dbReference>
<evidence type="ECO:0000313" key="3">
    <source>
        <dbReference type="EMBL" id="CAI4000387.1"/>
    </source>
</evidence>
<dbReference type="InterPro" id="IPR029071">
    <property type="entry name" value="Ubiquitin-like_domsf"/>
</dbReference>
<dbReference type="Gene3D" id="3.10.20.90">
    <property type="entry name" value="Phosphatidylinositol 3-kinase Catalytic Subunit, Chain A, domain 1"/>
    <property type="match status" value="1"/>
</dbReference>